<dbReference type="Proteomes" id="UP000471190">
    <property type="component" value="Unassembled WGS sequence"/>
</dbReference>
<proteinExistence type="predicted"/>
<dbReference type="Proteomes" id="UP000526625">
    <property type="component" value="Unassembled WGS sequence"/>
</dbReference>
<dbReference type="AlphaFoldDB" id="A0A6P1CGY0"/>
<dbReference type="GO" id="GO:0032259">
    <property type="term" value="P:methylation"/>
    <property type="evidence" value="ECO:0007669"/>
    <property type="project" value="UniProtKB-KW"/>
</dbReference>
<dbReference type="RefSeq" id="WP_015343180.1">
    <property type="nucleotide sequence ID" value="NZ_JAADZA010000089.1"/>
</dbReference>
<keyword evidence="4" id="KW-1185">Reference proteome</keyword>
<dbReference type="Gene3D" id="3.40.50.150">
    <property type="entry name" value="Vaccinia Virus protein VP39"/>
    <property type="match status" value="1"/>
</dbReference>
<evidence type="ECO:0000313" key="4">
    <source>
        <dbReference type="Proteomes" id="UP000526625"/>
    </source>
</evidence>
<protein>
    <submittedName>
        <fullName evidence="2">Class I SAM-dependent methyltransferase</fullName>
    </submittedName>
</protein>
<dbReference type="EMBL" id="JACHBF010000055">
    <property type="protein sequence ID" value="MBB6495914.1"/>
    <property type="molecule type" value="Genomic_DNA"/>
</dbReference>
<evidence type="ECO:0000313" key="3">
    <source>
        <dbReference type="Proteomes" id="UP000471190"/>
    </source>
</evidence>
<dbReference type="GO" id="GO:0008168">
    <property type="term" value="F:methyltransferase activity"/>
    <property type="evidence" value="ECO:0007669"/>
    <property type="project" value="UniProtKB-KW"/>
</dbReference>
<name>A0A6P1CGY0_RHITR</name>
<keyword evidence="2" id="KW-0489">Methyltransferase</keyword>
<dbReference type="SUPFAM" id="SSF53335">
    <property type="entry name" value="S-adenosyl-L-methionine-dependent methyltransferases"/>
    <property type="match status" value="1"/>
</dbReference>
<reference evidence="1 4" key="2">
    <citation type="submission" date="2020-08" db="EMBL/GenBank/DDBJ databases">
        <title>Genomic Encyclopedia of Type Strains, Phase IV (KMG-V): Genome sequencing to study the core and pangenomes of soil and plant-associated prokaryotes.</title>
        <authorList>
            <person name="Whitman W."/>
        </authorList>
    </citation>
    <scope>NUCLEOTIDE SEQUENCE [LARGE SCALE GENOMIC DNA]</scope>
    <source>
        <strain evidence="1 4">SEMIA 4059</strain>
    </source>
</reference>
<comment type="caution">
    <text evidence="2">The sequence shown here is derived from an EMBL/GenBank/DDBJ whole genome shotgun (WGS) entry which is preliminary data.</text>
</comment>
<dbReference type="InterPro" id="IPR029063">
    <property type="entry name" value="SAM-dependent_MTases_sf"/>
</dbReference>
<gene>
    <name evidence="1" type="ORF">GGD45_006388</name>
    <name evidence="2" type="ORF">GXW80_31015</name>
</gene>
<sequence length="278" mass="32447">MAEKLNIAEKISQRYWNLRSFSMPEELSRVPTMLTVEETRMLAWVSENWSSGIGAVIDLGSFLGGSTAHLAYGLNRSQPGRIVHAFDQFTIGDEWKQAFLYDRGYPELIGNDMLALFKQFVEKFGDVVTHRGQIEDAEWTEGPIEILFVDICKSWEATRHVMRQFYPSLLPNESLVIHQDFQHFQQPWVVATTQYLKDYLRLVSYTEENSAIFLCTRSLSPEIVERAIYNTRDIQVVFRLLQQAHDQFPYARQREAMWQHIVALERHPNAQNTWDLNI</sequence>
<keyword evidence="2" id="KW-0808">Transferase</keyword>
<reference evidence="2 3" key="1">
    <citation type="submission" date="2020-02" db="EMBL/GenBank/DDBJ databases">
        <title>Draft genome sequence of Rhizobium tropici.</title>
        <authorList>
            <person name="Khayi S."/>
            <person name="Jemo M."/>
        </authorList>
    </citation>
    <scope>NUCLEOTIDE SEQUENCE [LARGE SCALE GENOMIC DNA]</scope>
    <source>
        <strain evidence="2 3">A12</strain>
    </source>
</reference>
<evidence type="ECO:0000313" key="1">
    <source>
        <dbReference type="EMBL" id="MBB6495914.1"/>
    </source>
</evidence>
<evidence type="ECO:0000313" key="2">
    <source>
        <dbReference type="EMBL" id="NEV15372.1"/>
    </source>
</evidence>
<dbReference type="EMBL" id="JAADZA010000089">
    <property type="protein sequence ID" value="NEV15372.1"/>
    <property type="molecule type" value="Genomic_DNA"/>
</dbReference>
<accession>A0A6P1CGY0</accession>
<organism evidence="2 3">
    <name type="scientific">Rhizobium tropici</name>
    <dbReference type="NCBI Taxonomy" id="398"/>
    <lineage>
        <taxon>Bacteria</taxon>
        <taxon>Pseudomonadati</taxon>
        <taxon>Pseudomonadota</taxon>
        <taxon>Alphaproteobacteria</taxon>
        <taxon>Hyphomicrobiales</taxon>
        <taxon>Rhizobiaceae</taxon>
        <taxon>Rhizobium/Agrobacterium group</taxon>
        <taxon>Rhizobium</taxon>
    </lineage>
</organism>